<dbReference type="GO" id="GO:0005576">
    <property type="term" value="C:extracellular region"/>
    <property type="evidence" value="ECO:0007669"/>
    <property type="project" value="InterPro"/>
</dbReference>
<dbReference type="EMBL" id="CP058952">
    <property type="protein sequence ID" value="QLI81324.1"/>
    <property type="molecule type" value="Genomic_DNA"/>
</dbReference>
<dbReference type="CDD" id="cd12214">
    <property type="entry name" value="ChiA1_BD"/>
    <property type="match status" value="2"/>
</dbReference>
<dbReference type="Gene3D" id="2.10.10.20">
    <property type="entry name" value="Carbohydrate-binding module superfamily 5/12"/>
    <property type="match status" value="2"/>
</dbReference>
<feature type="chain" id="PRO_5028940144" description="Chitin-binding type-3 domain-containing protein" evidence="3">
    <location>
        <begin position="20"/>
        <end position="134"/>
    </location>
</feature>
<evidence type="ECO:0000313" key="6">
    <source>
        <dbReference type="Proteomes" id="UP000510822"/>
    </source>
</evidence>
<dbReference type="GO" id="GO:0005975">
    <property type="term" value="P:carbohydrate metabolic process"/>
    <property type="evidence" value="ECO:0007669"/>
    <property type="project" value="InterPro"/>
</dbReference>
<dbReference type="InterPro" id="IPR003610">
    <property type="entry name" value="CBM5/12"/>
</dbReference>
<organism evidence="5 6">
    <name type="scientific">Chitinibacter fontanus</name>
    <dbReference type="NCBI Taxonomy" id="1737446"/>
    <lineage>
        <taxon>Bacteria</taxon>
        <taxon>Pseudomonadati</taxon>
        <taxon>Pseudomonadota</taxon>
        <taxon>Betaproteobacteria</taxon>
        <taxon>Neisseriales</taxon>
        <taxon>Chitinibacteraceae</taxon>
        <taxon>Chitinibacter</taxon>
    </lineage>
</organism>
<feature type="domain" description="Chitin-binding type-3" evidence="4">
    <location>
        <begin position="77"/>
        <end position="125"/>
    </location>
</feature>
<name>A0A7D5ZDW2_9NEIS</name>
<protein>
    <recommendedName>
        <fullName evidence="4">Chitin-binding type-3 domain-containing protein</fullName>
    </recommendedName>
</protein>
<dbReference type="SMART" id="SM00495">
    <property type="entry name" value="ChtBD3"/>
    <property type="match status" value="2"/>
</dbReference>
<dbReference type="Proteomes" id="UP000510822">
    <property type="component" value="Chromosome"/>
</dbReference>
<sequence length="134" mass="15400">MKSYVAGFMALVCSSAIWAAGGWHEGDYYRQGERVHYRGQVYEALQGHEATKGANWNPEAAPSLWRKIDREMAPAEQGSWREGRQYYKGQLSTYRGRTYRCLQSHKAEKGAGWSPDRAPSLWEDLRGQDYPQPR</sequence>
<evidence type="ECO:0000256" key="2">
    <source>
        <dbReference type="SAM" id="MobiDB-lite"/>
    </source>
</evidence>
<keyword evidence="1" id="KW-0378">Hydrolase</keyword>
<feature type="domain" description="Chitin-binding type-3" evidence="4">
    <location>
        <begin position="20"/>
        <end position="68"/>
    </location>
</feature>
<feature type="region of interest" description="Disordered" evidence="2">
    <location>
        <begin position="106"/>
        <end position="134"/>
    </location>
</feature>
<gene>
    <name evidence="5" type="ORF">HZU75_07180</name>
</gene>
<keyword evidence="3" id="KW-0732">Signal</keyword>
<keyword evidence="6" id="KW-1185">Reference proteome</keyword>
<dbReference type="AlphaFoldDB" id="A0A7D5ZDW2"/>
<dbReference type="InterPro" id="IPR036573">
    <property type="entry name" value="CBM_sf_5/12"/>
</dbReference>
<evidence type="ECO:0000256" key="3">
    <source>
        <dbReference type="SAM" id="SignalP"/>
    </source>
</evidence>
<dbReference type="SUPFAM" id="SSF51055">
    <property type="entry name" value="Carbohydrate binding domain"/>
    <property type="match status" value="2"/>
</dbReference>
<feature type="signal peptide" evidence="3">
    <location>
        <begin position="1"/>
        <end position="19"/>
    </location>
</feature>
<proteinExistence type="predicted"/>
<dbReference type="GO" id="GO:0004553">
    <property type="term" value="F:hydrolase activity, hydrolyzing O-glycosyl compounds"/>
    <property type="evidence" value="ECO:0007669"/>
    <property type="project" value="InterPro"/>
</dbReference>
<dbReference type="KEGG" id="cfon:HZU75_07180"/>
<evidence type="ECO:0000256" key="1">
    <source>
        <dbReference type="ARBA" id="ARBA00022801"/>
    </source>
</evidence>
<reference evidence="5 6" key="1">
    <citation type="journal article" date="2016" name="Int. J. Syst. Evol. Microbiol.">
        <title>Chitinibacter fontanus sp. nov., isolated from a spring.</title>
        <authorList>
            <person name="Sheu S.Y."/>
            <person name="Li Y.S."/>
            <person name="Young C.C."/>
            <person name="Chen W.M."/>
        </authorList>
    </citation>
    <scope>NUCLEOTIDE SEQUENCE [LARGE SCALE GENOMIC DNA]</scope>
    <source>
        <strain evidence="5 6">STM-7</strain>
    </source>
</reference>
<evidence type="ECO:0000313" key="5">
    <source>
        <dbReference type="EMBL" id="QLI81324.1"/>
    </source>
</evidence>
<dbReference type="GO" id="GO:0030246">
    <property type="term" value="F:carbohydrate binding"/>
    <property type="evidence" value="ECO:0007669"/>
    <property type="project" value="InterPro"/>
</dbReference>
<accession>A0A7D5ZDW2</accession>
<dbReference type="RefSeq" id="WP_180308451.1">
    <property type="nucleotide sequence ID" value="NZ_CP058952.1"/>
</dbReference>
<dbReference type="Pfam" id="PF02839">
    <property type="entry name" value="CBM_5_12"/>
    <property type="match status" value="2"/>
</dbReference>
<evidence type="ECO:0000259" key="4">
    <source>
        <dbReference type="SMART" id="SM00495"/>
    </source>
</evidence>